<feature type="compositionally biased region" description="Low complexity" evidence="1">
    <location>
        <begin position="432"/>
        <end position="461"/>
    </location>
</feature>
<evidence type="ECO:0000256" key="2">
    <source>
        <dbReference type="SAM" id="Phobius"/>
    </source>
</evidence>
<reference evidence="3 4" key="1">
    <citation type="journal article" date="2016" name="Nat. Commun.">
        <title>Thousands of microbial genomes shed light on interconnected biogeochemical processes in an aquifer system.</title>
        <authorList>
            <person name="Anantharaman K."/>
            <person name="Brown C.T."/>
            <person name="Hug L.A."/>
            <person name="Sharon I."/>
            <person name="Castelle C.J."/>
            <person name="Probst A.J."/>
            <person name="Thomas B.C."/>
            <person name="Singh A."/>
            <person name="Wilkins M.J."/>
            <person name="Karaoz U."/>
            <person name="Brodie E.L."/>
            <person name="Williams K.H."/>
            <person name="Hubbard S.S."/>
            <person name="Banfield J.F."/>
        </authorList>
    </citation>
    <scope>NUCLEOTIDE SEQUENCE [LARGE SCALE GENOMIC DNA]</scope>
</reference>
<accession>A0A1F4XM27</accession>
<gene>
    <name evidence="3" type="ORF">A2V81_03445</name>
</gene>
<organism evidence="3 4">
    <name type="scientific">Candidatus Abawacabacteria bacterium RBG_16_42_10</name>
    <dbReference type="NCBI Taxonomy" id="1817814"/>
    <lineage>
        <taxon>Bacteria</taxon>
        <taxon>Candidatus Abawacaibacteriota</taxon>
    </lineage>
</organism>
<name>A0A1F4XM27_9BACT</name>
<dbReference type="AlphaFoldDB" id="A0A1F4XM27"/>
<keyword evidence="2" id="KW-0812">Transmembrane</keyword>
<proteinExistence type="predicted"/>
<protein>
    <submittedName>
        <fullName evidence="3">Uncharacterized protein</fullName>
    </submittedName>
</protein>
<evidence type="ECO:0000313" key="4">
    <source>
        <dbReference type="Proteomes" id="UP000177614"/>
    </source>
</evidence>
<feature type="region of interest" description="Disordered" evidence="1">
    <location>
        <begin position="432"/>
        <end position="479"/>
    </location>
</feature>
<feature type="transmembrane region" description="Helical" evidence="2">
    <location>
        <begin position="387"/>
        <end position="408"/>
    </location>
</feature>
<evidence type="ECO:0000313" key="3">
    <source>
        <dbReference type="EMBL" id="OGC82658.1"/>
    </source>
</evidence>
<keyword evidence="2" id="KW-0472">Membrane</keyword>
<evidence type="ECO:0000256" key="1">
    <source>
        <dbReference type="SAM" id="MobiDB-lite"/>
    </source>
</evidence>
<keyword evidence="2" id="KW-1133">Transmembrane helix</keyword>
<dbReference type="EMBL" id="MEWR01000001">
    <property type="protein sequence ID" value="OGC82658.1"/>
    <property type="molecule type" value="Genomic_DNA"/>
</dbReference>
<feature type="transmembrane region" description="Helical" evidence="2">
    <location>
        <begin position="349"/>
        <end position="375"/>
    </location>
</feature>
<dbReference type="Proteomes" id="UP000177614">
    <property type="component" value="Unassembled WGS sequence"/>
</dbReference>
<comment type="caution">
    <text evidence="3">The sequence shown here is derived from an EMBL/GenBank/DDBJ whole genome shotgun (WGS) entry which is preliminary data.</text>
</comment>
<sequence>MTLFGVIVSSPFAFAVPRNIAPGVDYETETITGRGTVMRAIIADTQQTSVLVESKGNTCTSAYNNSDIQNLTNDSNLIAAINANFFNSESRLIQGDFIGNRIYFGLPYSPGNVGIRHDSSVVVGSGSLTDSMISEFSMFIRGIYRIGGTGGKTFTEMTDEDVLTRFRSIYSRDLSNARDPIARSFLGVIPSQHKIILMTGGAGAQRSQGVTPVEGVNFLKRLGATEAFVLDSGGSTLLRLNRVAGESGGMPDGRSIHSIITVRTGRPQTAEQVNALSRLDCRSSTLADAPATTGGATAGTTEAPPSGPIAAGTTTAVSVPLGSVPLEVPIGSVGSISGEGGIIVNYSRVLFAFFAGIVGLLALIMLIVSGLRIITGGADQMTKGKEGIASILSGLILFASSGFLLYLLNPCFFTFGESTACQARITSTGTSTAGLAPTTTGGAGETFTGGAAPGGTATAEGPDVASGSPPSEYRSRLPSVWGNGKKAEGLSRFNDFGVEFIRQSNSIFPGVPPEIIMGFSLNGGRYENTTGFRTGLPAEHRPNPPAGVDCAPILREGQGEFNSASLHQRFHEIGMFGVEGGPRCGPAPGPEGAANSNWTPVAQSSDVQTLLGRPGCTSPGCWYPPGGIPDQIAIGLVNTRNAGRSVMRNLPESIRASSENSLWFISLAFMGWSAGTGRAANHVEAYASELASVPENQRWGAFLRILANGAESGQITCREHSTHACVLYSALRTLQKNEAGLILARERGGNVQFWEDGLGSERVQILDTITRFGNVAGR</sequence>